<dbReference type="Proteomes" id="UP000608154">
    <property type="component" value="Unassembled WGS sequence"/>
</dbReference>
<dbReference type="InterPro" id="IPR029058">
    <property type="entry name" value="AB_hydrolase_fold"/>
</dbReference>
<reference evidence="1" key="1">
    <citation type="journal article" date="2014" name="Int. J. Syst. Evol. Microbiol.">
        <title>Complete genome sequence of Corynebacterium casei LMG S-19264T (=DSM 44701T), isolated from a smear-ripened cheese.</title>
        <authorList>
            <consortium name="US DOE Joint Genome Institute (JGI-PGF)"/>
            <person name="Walter F."/>
            <person name="Albersmeier A."/>
            <person name="Kalinowski J."/>
            <person name="Ruckert C."/>
        </authorList>
    </citation>
    <scope>NUCLEOTIDE SEQUENCE</scope>
    <source>
        <strain evidence="1">CGMCC 1.15095</strain>
    </source>
</reference>
<name>A0A916X4N6_9SPHN</name>
<reference evidence="1" key="2">
    <citation type="submission" date="2020-09" db="EMBL/GenBank/DDBJ databases">
        <authorList>
            <person name="Sun Q."/>
            <person name="Zhou Y."/>
        </authorList>
    </citation>
    <scope>NUCLEOTIDE SEQUENCE</scope>
    <source>
        <strain evidence="1">CGMCC 1.15095</strain>
    </source>
</reference>
<protein>
    <submittedName>
        <fullName evidence="1">Uncharacterized protein</fullName>
    </submittedName>
</protein>
<accession>A0A916X4N6</accession>
<dbReference type="EMBL" id="BMHK01000011">
    <property type="protein sequence ID" value="GGC01737.1"/>
    <property type="molecule type" value="Genomic_DNA"/>
</dbReference>
<comment type="caution">
    <text evidence="1">The sequence shown here is derived from an EMBL/GenBank/DDBJ whole genome shotgun (WGS) entry which is preliminary data.</text>
</comment>
<dbReference type="AlphaFoldDB" id="A0A916X4N6"/>
<evidence type="ECO:0000313" key="2">
    <source>
        <dbReference type="Proteomes" id="UP000608154"/>
    </source>
</evidence>
<dbReference type="Gene3D" id="3.40.50.1820">
    <property type="entry name" value="alpha/beta hydrolase"/>
    <property type="match status" value="1"/>
</dbReference>
<keyword evidence="2" id="KW-1185">Reference proteome</keyword>
<proteinExistence type="predicted"/>
<gene>
    <name evidence="1" type="ORF">GCM10011494_20350</name>
</gene>
<sequence length="116" mass="12805">MEAARAASPVHYVNAATPTTFIIGGMADFMQPLDAGLDLLQAYVAAGAEVEFHYLHSQTHEFCATPSVMPAIMDEVIFFYRRTLTERRSFEDEARALNPFARVSSFAELMAELSPG</sequence>
<evidence type="ECO:0000313" key="1">
    <source>
        <dbReference type="EMBL" id="GGC01737.1"/>
    </source>
</evidence>
<dbReference type="RefSeq" id="WP_188771102.1">
    <property type="nucleotide sequence ID" value="NZ_BMHK01000011.1"/>
</dbReference>
<organism evidence="1 2">
    <name type="scientific">Novosphingobium endophyticum</name>
    <dbReference type="NCBI Taxonomy" id="1955250"/>
    <lineage>
        <taxon>Bacteria</taxon>
        <taxon>Pseudomonadati</taxon>
        <taxon>Pseudomonadota</taxon>
        <taxon>Alphaproteobacteria</taxon>
        <taxon>Sphingomonadales</taxon>
        <taxon>Sphingomonadaceae</taxon>
        <taxon>Novosphingobium</taxon>
    </lineage>
</organism>
<dbReference type="SUPFAM" id="SSF53474">
    <property type="entry name" value="alpha/beta-Hydrolases"/>
    <property type="match status" value="1"/>
</dbReference>